<proteinExistence type="predicted"/>
<reference evidence="1" key="1">
    <citation type="submission" date="2021-05" db="EMBL/GenBank/DDBJ databases">
        <authorList>
            <person name="Alioto T."/>
            <person name="Alioto T."/>
            <person name="Gomez Garrido J."/>
        </authorList>
    </citation>
    <scope>NUCLEOTIDE SEQUENCE</scope>
</reference>
<accession>A0A8D8YDC0</accession>
<organism evidence="1">
    <name type="scientific">Cacopsylla melanoneura</name>
    <dbReference type="NCBI Taxonomy" id="428564"/>
    <lineage>
        <taxon>Eukaryota</taxon>
        <taxon>Metazoa</taxon>
        <taxon>Ecdysozoa</taxon>
        <taxon>Arthropoda</taxon>
        <taxon>Hexapoda</taxon>
        <taxon>Insecta</taxon>
        <taxon>Pterygota</taxon>
        <taxon>Neoptera</taxon>
        <taxon>Paraneoptera</taxon>
        <taxon>Hemiptera</taxon>
        <taxon>Sternorrhyncha</taxon>
        <taxon>Psylloidea</taxon>
        <taxon>Psyllidae</taxon>
        <taxon>Psyllinae</taxon>
        <taxon>Cacopsylla</taxon>
    </lineage>
</organism>
<sequence>MNLLNKKAFNTKGYFPAKYREICRKNPKAHRKKWRLFHRVSTGKFSLLLRRKKKLTFYTHGKKTKVLVYFIRERRPIMLGSSKGKKKGNKRQTVMKAKLTRKTKGNGDAKNSVFFFCNRRTLISRCSDEGGEGGCLF</sequence>
<evidence type="ECO:0000313" key="1">
    <source>
        <dbReference type="EMBL" id="CAG6726573.1"/>
    </source>
</evidence>
<protein>
    <submittedName>
        <fullName evidence="1">Uncharacterized protein</fullName>
    </submittedName>
</protein>
<name>A0A8D8YDC0_9HEMI</name>
<dbReference type="EMBL" id="HBUF01371912">
    <property type="protein sequence ID" value="CAG6726573.1"/>
    <property type="molecule type" value="Transcribed_RNA"/>
</dbReference>
<dbReference type="AlphaFoldDB" id="A0A8D8YDC0"/>